<proteinExistence type="predicted"/>
<evidence type="ECO:0000313" key="1">
    <source>
        <dbReference type="EMBL" id="SVC28730.1"/>
    </source>
</evidence>
<accession>A0A382KW94</accession>
<sequence length="236" mass="26785">MPKFIPSNIPEELKSESFMLWRYEERDGRKTKPPLNPNTGLRGDVTDPIQWTDYETALSAHQSDRYRSNGISVVVHPDSELVGLDLDHCIVDGKFSEEAQEILDGVCSYSEISPSGEGIRIFLHGKLPEKGRRRGNFECYEKGRHLTVTGNHIQGTPNKINNNQEILDWFHRKFIAGGTISAKTEIHKLPDQINTESDQSPSQVSTAETKSIIEKIRASKQKDKFERLFKGDIAEY</sequence>
<evidence type="ECO:0008006" key="2">
    <source>
        <dbReference type="Google" id="ProtNLM"/>
    </source>
</evidence>
<name>A0A382KW94_9ZZZZ</name>
<protein>
    <recommendedName>
        <fullName evidence="2">DNA primase/polymerase bifunctional N-terminal domain-containing protein</fullName>
    </recommendedName>
</protein>
<feature type="non-terminal residue" evidence="1">
    <location>
        <position position="236"/>
    </location>
</feature>
<dbReference type="EMBL" id="UINC01083226">
    <property type="protein sequence ID" value="SVC28730.1"/>
    <property type="molecule type" value="Genomic_DNA"/>
</dbReference>
<organism evidence="1">
    <name type="scientific">marine metagenome</name>
    <dbReference type="NCBI Taxonomy" id="408172"/>
    <lineage>
        <taxon>unclassified sequences</taxon>
        <taxon>metagenomes</taxon>
        <taxon>ecological metagenomes</taxon>
    </lineage>
</organism>
<reference evidence="1" key="1">
    <citation type="submission" date="2018-05" db="EMBL/GenBank/DDBJ databases">
        <authorList>
            <person name="Lanie J.A."/>
            <person name="Ng W.-L."/>
            <person name="Kazmierczak K.M."/>
            <person name="Andrzejewski T.M."/>
            <person name="Davidsen T.M."/>
            <person name="Wayne K.J."/>
            <person name="Tettelin H."/>
            <person name="Glass J.I."/>
            <person name="Rusch D."/>
            <person name="Podicherti R."/>
            <person name="Tsui H.-C.T."/>
            <person name="Winkler M.E."/>
        </authorList>
    </citation>
    <scope>NUCLEOTIDE SEQUENCE</scope>
</reference>
<gene>
    <name evidence="1" type="ORF">METZ01_LOCUS281584</name>
</gene>
<dbReference type="AlphaFoldDB" id="A0A382KW94"/>